<reference evidence="3" key="1">
    <citation type="journal article" date="2019" name="Int. J. Syst. Evol. Microbiol.">
        <title>The Global Catalogue of Microorganisms (GCM) 10K type strain sequencing project: providing services to taxonomists for standard genome sequencing and annotation.</title>
        <authorList>
            <consortium name="The Broad Institute Genomics Platform"/>
            <consortium name="The Broad Institute Genome Sequencing Center for Infectious Disease"/>
            <person name="Wu L."/>
            <person name="Ma J."/>
        </authorList>
    </citation>
    <scope>NUCLEOTIDE SEQUENCE [LARGE SCALE GENOMIC DNA]</scope>
    <source>
        <strain evidence="3">JCM 31486</strain>
    </source>
</reference>
<dbReference type="EMBL" id="JBHTIS010001267">
    <property type="protein sequence ID" value="MFD1047819.1"/>
    <property type="molecule type" value="Genomic_DNA"/>
</dbReference>
<dbReference type="Proteomes" id="UP001597045">
    <property type="component" value="Unassembled WGS sequence"/>
</dbReference>
<proteinExistence type="predicted"/>
<dbReference type="InterPro" id="IPR024072">
    <property type="entry name" value="DHFR-like_dom_sf"/>
</dbReference>
<evidence type="ECO:0000313" key="3">
    <source>
        <dbReference type="Proteomes" id="UP001597045"/>
    </source>
</evidence>
<organism evidence="2 3">
    <name type="scientific">Kibdelosporangium lantanae</name>
    <dbReference type="NCBI Taxonomy" id="1497396"/>
    <lineage>
        <taxon>Bacteria</taxon>
        <taxon>Bacillati</taxon>
        <taxon>Actinomycetota</taxon>
        <taxon>Actinomycetes</taxon>
        <taxon>Pseudonocardiales</taxon>
        <taxon>Pseudonocardiaceae</taxon>
        <taxon>Kibdelosporangium</taxon>
    </lineage>
</organism>
<feature type="non-terminal residue" evidence="2">
    <location>
        <position position="1"/>
    </location>
</feature>
<dbReference type="Gene3D" id="3.40.430.10">
    <property type="entry name" value="Dihydrofolate Reductase, subunit A"/>
    <property type="match status" value="1"/>
</dbReference>
<dbReference type="Pfam" id="PF01872">
    <property type="entry name" value="RibD_C"/>
    <property type="match status" value="1"/>
</dbReference>
<gene>
    <name evidence="2" type="ORF">ACFQ1S_20910</name>
</gene>
<evidence type="ECO:0000313" key="2">
    <source>
        <dbReference type="EMBL" id="MFD1047819.1"/>
    </source>
</evidence>
<accession>A0ABW3MDW2</accession>
<name>A0ABW3MDW2_9PSEU</name>
<keyword evidence="3" id="KW-1185">Reference proteome</keyword>
<feature type="domain" description="Bacterial bifunctional deaminase-reductase C-terminal" evidence="1">
    <location>
        <begin position="6"/>
        <end position="84"/>
    </location>
</feature>
<evidence type="ECO:0000259" key="1">
    <source>
        <dbReference type="Pfam" id="PF01872"/>
    </source>
</evidence>
<sequence>KDREARGLPANPLRVTLTSSGDIDPEAQFFVDDNYVVYQGKPLSTVVEDLHGRGVRRLMVEGGTSIHTAFLTEGLADELLLAVGLLLVIVGTGRPGHAASA</sequence>
<comment type="caution">
    <text evidence="2">The sequence shown here is derived from an EMBL/GenBank/DDBJ whole genome shotgun (WGS) entry which is preliminary data.</text>
</comment>
<protein>
    <submittedName>
        <fullName evidence="2">Dihydrofolate reductase family protein</fullName>
    </submittedName>
</protein>
<dbReference type="SUPFAM" id="SSF53597">
    <property type="entry name" value="Dihydrofolate reductase-like"/>
    <property type="match status" value="1"/>
</dbReference>
<dbReference type="InterPro" id="IPR002734">
    <property type="entry name" value="RibDG_C"/>
</dbReference>